<evidence type="ECO:0000256" key="2">
    <source>
        <dbReference type="ARBA" id="ARBA00004496"/>
    </source>
</evidence>
<evidence type="ECO:0000256" key="5">
    <source>
        <dbReference type="ARBA" id="ARBA00022737"/>
    </source>
</evidence>
<gene>
    <name evidence="9" type="ORF">GSOID_T00027047001</name>
</gene>
<dbReference type="SUPFAM" id="SSF48371">
    <property type="entry name" value="ARM repeat"/>
    <property type="match status" value="2"/>
</dbReference>
<evidence type="ECO:0000313" key="9">
    <source>
        <dbReference type="EMBL" id="CBY35242.1"/>
    </source>
</evidence>
<protein>
    <recommendedName>
        <fullName evidence="8">IPO4/5-like TPR repeats domain-containing protein</fullName>
    </recommendedName>
</protein>
<keyword evidence="3" id="KW-0813">Transport</keyword>
<sequence>MDKLREILVDLLNPEKAAAATARMNFRPPNGGCSSAKRYRTKGKTVFTPDYHVQFSTLRQEEQNAIRDHILQSLTTEENASVWSAVAEISAGILRKNNEWPAFFMIVQQACENQPAKGAELLARMSTSAPAVVREKTTQAKCLELIGACLNHSEPASLHQGLRAFSSILTELDESNQNAAKSLLQRSVGAVQSIAESGEGDWAAEGFEVFQSALDCPISLLNADALKDLSTWAAQVFGTADADAGLRCCAGNFLTQAVSSKSKFVKKKKMTQDLMHLCFPILMEDEEDEDDDEEDTPRSIALQLLDTISIKLPNTEVLGVIMEFATRASQGQAHQKRAALSALAVICEGCASPLIEGGHVEPLVTFAGDSLQSDNPALRGAALYALGQFAEQMVGAMTEFAPRVLQLVTGLLESCPDDLMKHSQLEKGLYCIEQLAETLDEDQIENLLPSLMSSMHRFMQMGNTDKCQVATLAVSALGVIIACAENVIGPHLNNCISMLQALLPKSAAATAEETPENIMLQASALDTLATLASAAGESFVPMAADSLSLAGQLVSAETDPDIRRAALNLSCSVVSLPNSPPQLLEAVPRILECLMETLKSTEGIGVKMIGDDENEIGSSAFDAVEDIDDDIEDGDDGEEIEHFTIENSYMEEKHTALSSIIRMAQKIPQHIAPSSSELYQECKSLTDFVNEDVRKFACAALIHLGHAMFKVTGNETALVEAITKGIDTIGTFLIHTRNLSKLHEFSSTVRMAMMGELICMMDDDDDEDSGVKLEEEASEIEREILDGAGELLVAVAAVDPQGVITEGLADILPAAAALMKKPDSGSKACAIGILGDMFDTLGSNCAEGFVKQLLPVFMRFTSSEDDNIRNNSVYGVGVLIANSGETGIKMIPDALKSLPLNESKNLQVRDNVTGAIARMLYAGHAETRAAYSSQFLARLPLTEDHTEWRMTLEVIEKLLTEGNQEVLGRLQELAGHCLNSVNNLNPDITADKKTILKIGQFMSQLSNADPNMFAELKKSSPEKVWNKIVKVNTKAN</sequence>
<dbReference type="InterPro" id="IPR011989">
    <property type="entry name" value="ARM-like"/>
</dbReference>
<evidence type="ECO:0000259" key="8">
    <source>
        <dbReference type="Pfam" id="PF25780"/>
    </source>
</evidence>
<dbReference type="Proteomes" id="UP000011014">
    <property type="component" value="Unassembled WGS sequence"/>
</dbReference>
<dbReference type="PANTHER" id="PTHR10527">
    <property type="entry name" value="IMPORTIN BETA"/>
    <property type="match status" value="1"/>
</dbReference>
<evidence type="ECO:0000256" key="4">
    <source>
        <dbReference type="ARBA" id="ARBA00022490"/>
    </source>
</evidence>
<organism evidence="9">
    <name type="scientific">Oikopleura dioica</name>
    <name type="common">Tunicate</name>
    <dbReference type="NCBI Taxonomy" id="34765"/>
    <lineage>
        <taxon>Eukaryota</taxon>
        <taxon>Metazoa</taxon>
        <taxon>Chordata</taxon>
        <taxon>Tunicata</taxon>
        <taxon>Appendicularia</taxon>
        <taxon>Copelata</taxon>
        <taxon>Oikopleuridae</taxon>
        <taxon>Oikopleura</taxon>
    </lineage>
</organism>
<dbReference type="Gene3D" id="1.25.10.10">
    <property type="entry name" value="Leucine-rich Repeat Variant"/>
    <property type="match status" value="1"/>
</dbReference>
<evidence type="ECO:0000256" key="7">
    <source>
        <dbReference type="ARBA" id="ARBA00023242"/>
    </source>
</evidence>
<dbReference type="GO" id="GO:0006606">
    <property type="term" value="P:protein import into nucleus"/>
    <property type="evidence" value="ECO:0007669"/>
    <property type="project" value="InterPro"/>
</dbReference>
<evidence type="ECO:0000256" key="3">
    <source>
        <dbReference type="ARBA" id="ARBA00022448"/>
    </source>
</evidence>
<proteinExistence type="predicted"/>
<keyword evidence="7" id="KW-0539">Nucleus</keyword>
<dbReference type="AlphaFoldDB" id="E4YID1"/>
<dbReference type="EMBL" id="FN654604">
    <property type="protein sequence ID" value="CBY35242.1"/>
    <property type="molecule type" value="Genomic_DNA"/>
</dbReference>
<dbReference type="InterPro" id="IPR057672">
    <property type="entry name" value="TPR_IPO4/5"/>
</dbReference>
<keyword evidence="5" id="KW-0677">Repeat</keyword>
<accession>E4YID1</accession>
<dbReference type="GO" id="GO:0005737">
    <property type="term" value="C:cytoplasm"/>
    <property type="evidence" value="ECO:0007669"/>
    <property type="project" value="UniProtKB-SubCell"/>
</dbReference>
<keyword evidence="6" id="KW-0653">Protein transport</keyword>
<dbReference type="InterPro" id="IPR040122">
    <property type="entry name" value="Importin_beta"/>
</dbReference>
<reference evidence="9" key="1">
    <citation type="journal article" date="2010" name="Science">
        <title>Plasticity of animal genome architecture unmasked by rapid evolution of a pelagic tunicate.</title>
        <authorList>
            <person name="Denoeud F."/>
            <person name="Henriet S."/>
            <person name="Mungpakdee S."/>
            <person name="Aury J.M."/>
            <person name="Da Silva C."/>
            <person name="Brinkmann H."/>
            <person name="Mikhaleva J."/>
            <person name="Olsen L.C."/>
            <person name="Jubin C."/>
            <person name="Canestro C."/>
            <person name="Bouquet J.M."/>
            <person name="Danks G."/>
            <person name="Poulain J."/>
            <person name="Campsteijn C."/>
            <person name="Adamski M."/>
            <person name="Cross I."/>
            <person name="Yadetie F."/>
            <person name="Muffato M."/>
            <person name="Louis A."/>
            <person name="Butcher S."/>
            <person name="Tsagkogeorga G."/>
            <person name="Konrad A."/>
            <person name="Singh S."/>
            <person name="Jensen M.F."/>
            <person name="Cong E.H."/>
            <person name="Eikeseth-Otteraa H."/>
            <person name="Noel B."/>
            <person name="Anthouard V."/>
            <person name="Porcel B.M."/>
            <person name="Kachouri-Lafond R."/>
            <person name="Nishino A."/>
            <person name="Ugolini M."/>
            <person name="Chourrout P."/>
            <person name="Nishida H."/>
            <person name="Aasland R."/>
            <person name="Huzurbazar S."/>
            <person name="Westhof E."/>
            <person name="Delsuc F."/>
            <person name="Lehrach H."/>
            <person name="Reinhardt R."/>
            <person name="Weissenbach J."/>
            <person name="Roy S.W."/>
            <person name="Artiguenave F."/>
            <person name="Postlethwait J.H."/>
            <person name="Manak J.R."/>
            <person name="Thompson E.M."/>
            <person name="Jaillon O."/>
            <person name="Du Pasquier L."/>
            <person name="Boudinot P."/>
            <person name="Liberles D.A."/>
            <person name="Volff J.N."/>
            <person name="Philippe H."/>
            <person name="Lenhard B."/>
            <person name="Roest Crollius H."/>
            <person name="Wincker P."/>
            <person name="Chourrout D."/>
        </authorList>
    </citation>
    <scope>NUCLEOTIDE SEQUENCE [LARGE SCALE GENOMIC DNA]</scope>
</reference>
<evidence type="ECO:0000256" key="6">
    <source>
        <dbReference type="ARBA" id="ARBA00022927"/>
    </source>
</evidence>
<evidence type="ECO:0000256" key="1">
    <source>
        <dbReference type="ARBA" id="ARBA00004123"/>
    </source>
</evidence>
<dbReference type="Pfam" id="PF25780">
    <property type="entry name" value="TPR_IPO5"/>
    <property type="match status" value="1"/>
</dbReference>
<comment type="subcellular location">
    <subcellularLocation>
        <location evidence="2">Cytoplasm</location>
    </subcellularLocation>
    <subcellularLocation>
        <location evidence="1">Nucleus</location>
    </subcellularLocation>
</comment>
<feature type="domain" description="IPO4/5-like TPR repeats" evidence="8">
    <location>
        <begin position="83"/>
        <end position="202"/>
    </location>
</feature>
<dbReference type="InterPro" id="IPR016024">
    <property type="entry name" value="ARM-type_fold"/>
</dbReference>
<name>E4YID1_OIKDI</name>
<keyword evidence="4" id="KW-0963">Cytoplasm</keyword>